<feature type="compositionally biased region" description="Basic and acidic residues" evidence="2">
    <location>
        <begin position="370"/>
        <end position="383"/>
    </location>
</feature>
<dbReference type="EMBL" id="JWZX01001788">
    <property type="protein sequence ID" value="KOO32389.1"/>
    <property type="molecule type" value="Genomic_DNA"/>
</dbReference>
<feature type="compositionally biased region" description="Low complexity" evidence="2">
    <location>
        <begin position="358"/>
        <end position="369"/>
    </location>
</feature>
<protein>
    <submittedName>
        <fullName evidence="3">Uncharacterized protein</fullName>
    </submittedName>
</protein>
<feature type="coiled-coil region" evidence="1">
    <location>
        <begin position="217"/>
        <end position="262"/>
    </location>
</feature>
<organism evidence="3 4">
    <name type="scientific">Chrysochromulina tobinii</name>
    <dbReference type="NCBI Taxonomy" id="1460289"/>
    <lineage>
        <taxon>Eukaryota</taxon>
        <taxon>Haptista</taxon>
        <taxon>Haptophyta</taxon>
        <taxon>Prymnesiophyceae</taxon>
        <taxon>Prymnesiales</taxon>
        <taxon>Chrysochromulinaceae</taxon>
        <taxon>Chrysochromulina</taxon>
    </lineage>
</organism>
<feature type="compositionally biased region" description="Gly residues" evidence="2">
    <location>
        <begin position="290"/>
        <end position="302"/>
    </location>
</feature>
<accession>A0A0M0K0P5</accession>
<proteinExistence type="predicted"/>
<name>A0A0M0K0P5_9EUKA</name>
<dbReference type="AlphaFoldDB" id="A0A0M0K0P5"/>
<comment type="caution">
    <text evidence="3">The sequence shown here is derived from an EMBL/GenBank/DDBJ whole genome shotgun (WGS) entry which is preliminary data.</text>
</comment>
<feature type="region of interest" description="Disordered" evidence="2">
    <location>
        <begin position="23"/>
        <end position="59"/>
    </location>
</feature>
<evidence type="ECO:0000256" key="2">
    <source>
        <dbReference type="SAM" id="MobiDB-lite"/>
    </source>
</evidence>
<keyword evidence="1" id="KW-0175">Coiled coil</keyword>
<evidence type="ECO:0000313" key="4">
    <source>
        <dbReference type="Proteomes" id="UP000037460"/>
    </source>
</evidence>
<reference evidence="4" key="1">
    <citation type="journal article" date="2015" name="PLoS Genet.">
        <title>Genome Sequence and Transcriptome Analyses of Chrysochromulina tobin: Metabolic Tools for Enhanced Algal Fitness in the Prominent Order Prymnesiales (Haptophyceae).</title>
        <authorList>
            <person name="Hovde B.T."/>
            <person name="Deodato C.R."/>
            <person name="Hunsperger H.M."/>
            <person name="Ryken S.A."/>
            <person name="Yost W."/>
            <person name="Jha R.K."/>
            <person name="Patterson J."/>
            <person name="Monnat R.J. Jr."/>
            <person name="Barlow S.B."/>
            <person name="Starkenburg S.R."/>
            <person name="Cattolico R.A."/>
        </authorList>
    </citation>
    <scope>NUCLEOTIDE SEQUENCE</scope>
    <source>
        <strain evidence="4">CCMP291</strain>
    </source>
</reference>
<feature type="coiled-coil region" evidence="1">
    <location>
        <begin position="107"/>
        <end position="190"/>
    </location>
</feature>
<feature type="region of interest" description="Disordered" evidence="2">
    <location>
        <begin position="344"/>
        <end position="383"/>
    </location>
</feature>
<feature type="compositionally biased region" description="Basic and acidic residues" evidence="2">
    <location>
        <begin position="722"/>
        <end position="764"/>
    </location>
</feature>
<evidence type="ECO:0000256" key="1">
    <source>
        <dbReference type="SAM" id="Coils"/>
    </source>
</evidence>
<feature type="compositionally biased region" description="Low complexity" evidence="2">
    <location>
        <begin position="23"/>
        <end position="53"/>
    </location>
</feature>
<gene>
    <name evidence="3" type="ORF">Ctob_002313</name>
</gene>
<dbReference type="Proteomes" id="UP000037460">
    <property type="component" value="Unassembled WGS sequence"/>
</dbReference>
<sequence length="794" mass="83894">MAQSVAEELTAKLNALEARLKSAAIPAPRTPATRGGVSAAAAPSSAKRGAATASETEATQLREKLAQLKRQDDALYAAQRSSSTELTQLRTVLAAAEERAKAGRVALEEESTRRLEVERELRAARAERDALRAKHAAVEGTKAELSTLKQDTSSALAQYKEDNAVLVEEVQRLQAELSTARERVRVLEDTSAAVSAATQEHKDAAQTSAGRQVASVLAAAKEEAANAHDAAEKHRKHAVEAQAQLQALCAELREAAAAAAAEDETAAAPAAAAKGKSAPGGGATSASGASGSGGSGGGGSGGVAKAREAIRMLLEQRHSLRDGLRTAAEQLQQAQRKLKAANARVTQLSTHQDELKGSAEQSAQAARSAEAARERAQSELHATRAEAHRLQERLAQQSSEIGELKAAAEASSARRQWLLGRRGASEHGEGASFTEHGEEGDAEVAEAVAEEAQLEAMAEGWHCLLLQRELAATEADLFTAQAELEDVAEQHMAGVLHEHSPRTARVRAQQRVRAAREAQAAQRHAKGALKAYGYGGDEENDQMLLEASAELRAASAVLGVVEPDVQALRAQLAAAEAKNEALLGAQESMAIASPVSSGMAMERAAIERAAIDRTTASRELADRMATQRAAAERAATERSISERAAAQIERAARSPGAQIERAAAQRAAVETSAARLAEQLEEAKLVAERSTAEAARLKVQLSEAKRQLTSAFKEAETARKAAAREAERARESTQMAEAERAERERLQRACEEAEEARQAARLEAEEASMSAADKELAEVEARHVAGALIASDDH</sequence>
<evidence type="ECO:0000313" key="3">
    <source>
        <dbReference type="EMBL" id="KOO32389.1"/>
    </source>
</evidence>
<feature type="region of interest" description="Disordered" evidence="2">
    <location>
        <begin position="271"/>
        <end position="303"/>
    </location>
</feature>
<keyword evidence="4" id="KW-1185">Reference proteome</keyword>
<feature type="region of interest" description="Disordered" evidence="2">
    <location>
        <begin position="722"/>
        <end position="766"/>
    </location>
</feature>